<name>A0A250I7B0_9BACT</name>
<dbReference type="Proteomes" id="UP000217289">
    <property type="component" value="Chromosome"/>
</dbReference>
<feature type="region of interest" description="Disordered" evidence="1">
    <location>
        <begin position="67"/>
        <end position="86"/>
    </location>
</feature>
<feature type="transmembrane region" description="Helical" evidence="2">
    <location>
        <begin position="12"/>
        <end position="32"/>
    </location>
</feature>
<organism evidence="3 4">
    <name type="scientific">Melittangium boletus DSM 14713</name>
    <dbReference type="NCBI Taxonomy" id="1294270"/>
    <lineage>
        <taxon>Bacteria</taxon>
        <taxon>Pseudomonadati</taxon>
        <taxon>Myxococcota</taxon>
        <taxon>Myxococcia</taxon>
        <taxon>Myxococcales</taxon>
        <taxon>Cystobacterineae</taxon>
        <taxon>Archangiaceae</taxon>
        <taxon>Melittangium</taxon>
    </lineage>
</organism>
<evidence type="ECO:0000256" key="2">
    <source>
        <dbReference type="SAM" id="Phobius"/>
    </source>
</evidence>
<accession>A0A250I7B0</accession>
<sequence length="101" mass="11016">MTDIVNKRRWLKLAGLISIPVYAAPVGVWGIRGLRPRVLQNAASGAIALGMLSLAAWALSRWSQSLRASNKSVRPSKPRWQLPEHEPMLPDDAIASAVSGY</sequence>
<dbReference type="RefSeq" id="WP_157774721.1">
    <property type="nucleotide sequence ID" value="NZ_CP022163.1"/>
</dbReference>
<proteinExistence type="predicted"/>
<keyword evidence="2" id="KW-0472">Membrane</keyword>
<dbReference type="OrthoDB" id="5521523at2"/>
<dbReference type="EMBL" id="CP022163">
    <property type="protein sequence ID" value="ATB27051.1"/>
    <property type="molecule type" value="Genomic_DNA"/>
</dbReference>
<gene>
    <name evidence="3" type="ORF">MEBOL_000486</name>
</gene>
<dbReference type="KEGG" id="mbd:MEBOL_000486"/>
<reference evidence="3 4" key="1">
    <citation type="submission" date="2017-06" db="EMBL/GenBank/DDBJ databases">
        <authorList>
            <person name="Kim H.J."/>
            <person name="Triplett B.A."/>
        </authorList>
    </citation>
    <scope>NUCLEOTIDE SEQUENCE [LARGE SCALE GENOMIC DNA]</scope>
    <source>
        <strain evidence="3 4">DSM 14713</strain>
    </source>
</reference>
<keyword evidence="2" id="KW-0812">Transmembrane</keyword>
<dbReference type="AlphaFoldDB" id="A0A250I7B0"/>
<evidence type="ECO:0000313" key="3">
    <source>
        <dbReference type="EMBL" id="ATB27051.1"/>
    </source>
</evidence>
<protein>
    <submittedName>
        <fullName evidence="3">Uncharacterized protein</fullName>
    </submittedName>
</protein>
<evidence type="ECO:0000256" key="1">
    <source>
        <dbReference type="SAM" id="MobiDB-lite"/>
    </source>
</evidence>
<evidence type="ECO:0000313" key="4">
    <source>
        <dbReference type="Proteomes" id="UP000217289"/>
    </source>
</evidence>
<keyword evidence="4" id="KW-1185">Reference proteome</keyword>
<keyword evidence="2" id="KW-1133">Transmembrane helix</keyword>
<feature type="transmembrane region" description="Helical" evidence="2">
    <location>
        <begin position="38"/>
        <end position="59"/>
    </location>
</feature>